<evidence type="ECO:0000313" key="2">
    <source>
        <dbReference type="EMBL" id="KAJ7327090.1"/>
    </source>
</evidence>
<dbReference type="EMBL" id="JAPFRF010000007">
    <property type="protein sequence ID" value="KAJ7327090.1"/>
    <property type="molecule type" value="Genomic_DNA"/>
</dbReference>
<evidence type="ECO:0000313" key="3">
    <source>
        <dbReference type="Proteomes" id="UP001142489"/>
    </source>
</evidence>
<protein>
    <submittedName>
        <fullName evidence="2">Uncharacterized protein</fullName>
    </submittedName>
</protein>
<comment type="caution">
    <text evidence="2">The sequence shown here is derived from an EMBL/GenBank/DDBJ whole genome shotgun (WGS) entry which is preliminary data.</text>
</comment>
<gene>
    <name evidence="2" type="ORF">JRQ81_016849</name>
</gene>
<name>A0A9Q0XVK3_9SAUR</name>
<proteinExistence type="predicted"/>
<feature type="non-terminal residue" evidence="2">
    <location>
        <position position="85"/>
    </location>
</feature>
<evidence type="ECO:0000256" key="1">
    <source>
        <dbReference type="SAM" id="MobiDB-lite"/>
    </source>
</evidence>
<keyword evidence="3" id="KW-1185">Reference proteome</keyword>
<organism evidence="2 3">
    <name type="scientific">Phrynocephalus forsythii</name>
    <dbReference type="NCBI Taxonomy" id="171643"/>
    <lineage>
        <taxon>Eukaryota</taxon>
        <taxon>Metazoa</taxon>
        <taxon>Chordata</taxon>
        <taxon>Craniata</taxon>
        <taxon>Vertebrata</taxon>
        <taxon>Euteleostomi</taxon>
        <taxon>Lepidosauria</taxon>
        <taxon>Squamata</taxon>
        <taxon>Bifurcata</taxon>
        <taxon>Unidentata</taxon>
        <taxon>Episquamata</taxon>
        <taxon>Toxicofera</taxon>
        <taxon>Iguania</taxon>
        <taxon>Acrodonta</taxon>
        <taxon>Agamidae</taxon>
        <taxon>Agaminae</taxon>
        <taxon>Phrynocephalus</taxon>
    </lineage>
</organism>
<feature type="compositionally biased region" description="Basic and acidic residues" evidence="1">
    <location>
        <begin position="76"/>
        <end position="85"/>
    </location>
</feature>
<feature type="region of interest" description="Disordered" evidence="1">
    <location>
        <begin position="65"/>
        <end position="85"/>
    </location>
</feature>
<dbReference type="Proteomes" id="UP001142489">
    <property type="component" value="Unassembled WGS sequence"/>
</dbReference>
<accession>A0A9Q0XVK3</accession>
<sequence>FQKKENRNAGNEKPPCAVRKTGRMYGDRTTYATIKLDIPPGQEELILLQEQGKICQLRDSVIEERPEEESTFVSDGEQRKKQFEC</sequence>
<feature type="region of interest" description="Disordered" evidence="1">
    <location>
        <begin position="1"/>
        <end position="20"/>
    </location>
</feature>
<dbReference type="OrthoDB" id="8192811at2759"/>
<reference evidence="2" key="1">
    <citation type="journal article" date="2023" name="DNA Res.">
        <title>Chromosome-level genome assembly of Phrynocephalus forsythii using third-generation DNA sequencing and Hi-C analysis.</title>
        <authorList>
            <person name="Qi Y."/>
            <person name="Zhao W."/>
            <person name="Zhao Y."/>
            <person name="Niu C."/>
            <person name="Cao S."/>
            <person name="Zhang Y."/>
        </authorList>
    </citation>
    <scope>NUCLEOTIDE SEQUENCE</scope>
    <source>
        <tissue evidence="2">Muscle</tissue>
    </source>
</reference>
<dbReference type="AlphaFoldDB" id="A0A9Q0XVK3"/>